<evidence type="ECO:0000313" key="3">
    <source>
        <dbReference type="Proteomes" id="UP000218332"/>
    </source>
</evidence>
<sequence length="378" mass="42105">MNPSRSSALLKGATPKWISFGLGFLLSLGTAQSAFSQVNLSSAPLFLKESVDPNLMFVFDDSGSMGRRYMPDSLGGQRDEKWYFYSGVNRVYYDPTVTYKPPFKPDGSGRYPNSDYEDAWVDGFSQGGTDDLSEYIRFDGIGSIEQGFYMEFDASLSNCAENPIQDKCYSPVLLNDKSDAVKQNYANWFSYYSTRDKAAKSGITEAFFDLPENIRLGYGAINLDNNNVDGVQNTDTIESGVRSYTPQRREQFLNWLQLKNVNGGTPLRTSLEDIGEYYSRSDNKGPWGNQPGSNDTTDHVECRQSFSIMMSDGIWNGSNPSVGNVDNANGPSHTNPNPDGADFNYSATSPFSDSHDDTLADVAMKYWKNDLRTDLDDE</sequence>
<feature type="compositionally biased region" description="Polar residues" evidence="1">
    <location>
        <begin position="317"/>
        <end position="337"/>
    </location>
</feature>
<evidence type="ECO:0008006" key="4">
    <source>
        <dbReference type="Google" id="ProtNLM"/>
    </source>
</evidence>
<reference evidence="2 3" key="1">
    <citation type="submission" date="2017-07" db="EMBL/GenBank/DDBJ databases">
        <title>Tamlnaduibacter salinus (Mi-7) genome sequencing.</title>
        <authorList>
            <person name="Verma A."/>
            <person name="Krishnamurthi S."/>
        </authorList>
    </citation>
    <scope>NUCLEOTIDE SEQUENCE [LARGE SCALE GENOMIC DNA]</scope>
    <source>
        <strain evidence="2 3">Mi-7</strain>
    </source>
</reference>
<protein>
    <recommendedName>
        <fullName evidence="4">Type IV pilus assembly protein PilY1</fullName>
    </recommendedName>
</protein>
<dbReference type="AlphaFoldDB" id="A0A2A2HZV0"/>
<evidence type="ECO:0000313" key="2">
    <source>
        <dbReference type="EMBL" id="PAV24415.1"/>
    </source>
</evidence>
<dbReference type="EMBL" id="NMPM01000193">
    <property type="protein sequence ID" value="PAV24415.1"/>
    <property type="molecule type" value="Genomic_DNA"/>
</dbReference>
<evidence type="ECO:0000256" key="1">
    <source>
        <dbReference type="SAM" id="MobiDB-lite"/>
    </source>
</evidence>
<accession>A0A2A2HZV0</accession>
<dbReference type="Proteomes" id="UP000218332">
    <property type="component" value="Unassembled WGS sequence"/>
</dbReference>
<feature type="region of interest" description="Disordered" evidence="1">
    <location>
        <begin position="317"/>
        <end position="349"/>
    </location>
</feature>
<comment type="caution">
    <text evidence="2">The sequence shown here is derived from an EMBL/GenBank/DDBJ whole genome shotgun (WGS) entry which is preliminary data.</text>
</comment>
<gene>
    <name evidence="2" type="ORF">CF392_16415</name>
</gene>
<organism evidence="2 3">
    <name type="scientific">Tamilnaduibacter salinus</name>
    <dbReference type="NCBI Taxonomy" id="1484056"/>
    <lineage>
        <taxon>Bacteria</taxon>
        <taxon>Pseudomonadati</taxon>
        <taxon>Pseudomonadota</taxon>
        <taxon>Gammaproteobacteria</taxon>
        <taxon>Pseudomonadales</taxon>
        <taxon>Marinobacteraceae</taxon>
        <taxon>Tamilnaduibacter</taxon>
    </lineage>
</organism>
<keyword evidence="3" id="KW-1185">Reference proteome</keyword>
<name>A0A2A2HZV0_9GAMM</name>
<proteinExistence type="predicted"/>
<feature type="non-terminal residue" evidence="2">
    <location>
        <position position="378"/>
    </location>
</feature>